<dbReference type="STRING" id="1797247.A2419_01950"/>
<evidence type="ECO:0000256" key="11">
    <source>
        <dbReference type="ARBA" id="ARBA00025198"/>
    </source>
</evidence>
<dbReference type="CDD" id="cd06503">
    <property type="entry name" value="ATP-synt_Fo_b"/>
    <property type="match status" value="1"/>
</dbReference>
<keyword evidence="3 13" id="KW-1003">Cell membrane</keyword>
<dbReference type="GO" id="GO:0005886">
    <property type="term" value="C:plasma membrane"/>
    <property type="evidence" value="ECO:0007669"/>
    <property type="project" value="UniProtKB-SubCell"/>
</dbReference>
<evidence type="ECO:0000256" key="4">
    <source>
        <dbReference type="ARBA" id="ARBA00022547"/>
    </source>
</evidence>
<comment type="function">
    <text evidence="11 13">F(1)F(0) ATP synthase produces ATP from ADP in the presence of a proton or sodium gradient. F-type ATPases consist of two structural domains, F(1) containing the extramembraneous catalytic core and F(0) containing the membrane proton channel, linked together by a central stalk and a peripheral stalk. During catalysis, ATP synthesis in the catalytic domain of F(1) is coupled via a rotary mechanism of the central stalk subunits to proton translocation.</text>
</comment>
<comment type="subunit">
    <text evidence="13">F-type ATPases have 2 components, F(1) - the catalytic core - and F(0) - the membrane proton channel. F(1) has five subunits: alpha(3), beta(3), gamma(1), delta(1), epsilon(1). F(0) has three main subunits: a(1), b(2) and c(10-14). The alpha and beta chains form an alternating ring which encloses part of the gamma chain. F(1) is attached to F(0) by a central stalk formed by the gamma and epsilon chains, while a peripheral stalk is formed by the delta and b chains.</text>
</comment>
<dbReference type="Gene3D" id="6.10.250.1580">
    <property type="match status" value="1"/>
</dbReference>
<evidence type="ECO:0000256" key="1">
    <source>
        <dbReference type="ARBA" id="ARBA00005513"/>
    </source>
</evidence>
<proteinExistence type="inferred from homology"/>
<keyword evidence="5 13" id="KW-0812">Transmembrane</keyword>
<evidence type="ECO:0000256" key="8">
    <source>
        <dbReference type="ARBA" id="ARBA00023065"/>
    </source>
</evidence>
<keyword evidence="9 13" id="KW-0472">Membrane</keyword>
<evidence type="ECO:0000256" key="14">
    <source>
        <dbReference type="RuleBase" id="RU003848"/>
    </source>
</evidence>
<evidence type="ECO:0000256" key="7">
    <source>
        <dbReference type="ARBA" id="ARBA00022989"/>
    </source>
</evidence>
<dbReference type="EMBL" id="MEXB01000008">
    <property type="protein sequence ID" value="OGC88483.1"/>
    <property type="molecule type" value="Genomic_DNA"/>
</dbReference>
<evidence type="ECO:0000256" key="12">
    <source>
        <dbReference type="ARBA" id="ARBA00037847"/>
    </source>
</evidence>
<evidence type="ECO:0000256" key="10">
    <source>
        <dbReference type="ARBA" id="ARBA00023310"/>
    </source>
</evidence>
<comment type="caution">
    <text evidence="16">The sequence shown here is derived from an EMBL/GenBank/DDBJ whole genome shotgun (WGS) entry which is preliminary data.</text>
</comment>
<evidence type="ECO:0000256" key="5">
    <source>
        <dbReference type="ARBA" id="ARBA00022692"/>
    </source>
</evidence>
<keyword evidence="2 13" id="KW-0813">Transport</keyword>
<dbReference type="GO" id="GO:0045259">
    <property type="term" value="C:proton-transporting ATP synthase complex"/>
    <property type="evidence" value="ECO:0007669"/>
    <property type="project" value="UniProtKB-KW"/>
</dbReference>
<sequence length="146" mass="15749">MSELFSAFGIDGRLLLINCINFGLLLAVLWYFLYGPLTKMLEARRQKIAQGMQDAEEAETKLKEIHGARASMIAEAGKEADTLVADARAAAAAKARDLVASGETAAANLLKQAEAQAQEMKAQSIAESKQEVAKLIVLGMERLAKK</sequence>
<dbReference type="InterPro" id="IPR002146">
    <property type="entry name" value="ATP_synth_b/b'su_bac/chlpt"/>
</dbReference>
<dbReference type="PANTHER" id="PTHR33445:SF1">
    <property type="entry name" value="ATP SYNTHASE SUBUNIT B"/>
    <property type="match status" value="1"/>
</dbReference>
<dbReference type="GO" id="GO:0046961">
    <property type="term" value="F:proton-transporting ATPase activity, rotational mechanism"/>
    <property type="evidence" value="ECO:0007669"/>
    <property type="project" value="TreeGrafter"/>
</dbReference>
<dbReference type="Pfam" id="PF00430">
    <property type="entry name" value="ATP-synt_B"/>
    <property type="match status" value="1"/>
</dbReference>
<evidence type="ECO:0000256" key="6">
    <source>
        <dbReference type="ARBA" id="ARBA00022781"/>
    </source>
</evidence>
<organism evidence="16 17">
    <name type="scientific">Candidatus Adlerbacteria bacterium RIFOXYC1_FULL_48_26</name>
    <dbReference type="NCBI Taxonomy" id="1797247"/>
    <lineage>
        <taxon>Bacteria</taxon>
        <taxon>Candidatus Adleribacteriota</taxon>
    </lineage>
</organism>
<dbReference type="GO" id="GO:0012505">
    <property type="term" value="C:endomembrane system"/>
    <property type="evidence" value="ECO:0007669"/>
    <property type="project" value="UniProtKB-SubCell"/>
</dbReference>
<gene>
    <name evidence="13" type="primary">atpF</name>
    <name evidence="16" type="ORF">A2419_01950</name>
</gene>
<evidence type="ECO:0000256" key="2">
    <source>
        <dbReference type="ARBA" id="ARBA00022448"/>
    </source>
</evidence>
<reference evidence="16 17" key="1">
    <citation type="journal article" date="2016" name="Nat. Commun.">
        <title>Thousands of microbial genomes shed light on interconnected biogeochemical processes in an aquifer system.</title>
        <authorList>
            <person name="Anantharaman K."/>
            <person name="Brown C.T."/>
            <person name="Hug L.A."/>
            <person name="Sharon I."/>
            <person name="Castelle C.J."/>
            <person name="Probst A.J."/>
            <person name="Thomas B.C."/>
            <person name="Singh A."/>
            <person name="Wilkins M.J."/>
            <person name="Karaoz U."/>
            <person name="Brodie E.L."/>
            <person name="Williams K.H."/>
            <person name="Hubbard S.S."/>
            <person name="Banfield J.F."/>
        </authorList>
    </citation>
    <scope>NUCLEOTIDE SEQUENCE [LARGE SCALE GENOMIC DNA]</scope>
</reference>
<evidence type="ECO:0000256" key="3">
    <source>
        <dbReference type="ARBA" id="ARBA00022475"/>
    </source>
</evidence>
<keyword evidence="8 13" id="KW-0406">Ion transport</keyword>
<keyword evidence="7 13" id="KW-1133">Transmembrane helix</keyword>
<evidence type="ECO:0000256" key="15">
    <source>
        <dbReference type="SAM" id="Coils"/>
    </source>
</evidence>
<keyword evidence="4 13" id="KW-0138">CF(0)</keyword>
<dbReference type="HAMAP" id="MF_01398">
    <property type="entry name" value="ATP_synth_b_bprime"/>
    <property type="match status" value="1"/>
</dbReference>
<accession>A0A1F4Y5C1</accession>
<dbReference type="GO" id="GO:0046933">
    <property type="term" value="F:proton-transporting ATP synthase activity, rotational mechanism"/>
    <property type="evidence" value="ECO:0007669"/>
    <property type="project" value="UniProtKB-UniRule"/>
</dbReference>
<comment type="subcellular location">
    <subcellularLocation>
        <location evidence="13">Cell membrane</location>
        <topology evidence="13">Single-pass membrane protein</topology>
    </subcellularLocation>
    <subcellularLocation>
        <location evidence="12">Endomembrane system</location>
        <topology evidence="12">Single-pass membrane protein</topology>
    </subcellularLocation>
</comment>
<protein>
    <recommendedName>
        <fullName evidence="13">ATP synthase subunit b</fullName>
    </recommendedName>
    <alternativeName>
        <fullName evidence="13">ATP synthase F(0) sector subunit b</fullName>
    </alternativeName>
    <alternativeName>
        <fullName evidence="13">ATPase subunit I</fullName>
    </alternativeName>
    <alternativeName>
        <fullName evidence="13">F-type ATPase subunit b</fullName>
        <shortName evidence="13">F-ATPase subunit b</shortName>
    </alternativeName>
</protein>
<keyword evidence="10 13" id="KW-0066">ATP synthesis</keyword>
<evidence type="ECO:0000313" key="17">
    <source>
        <dbReference type="Proteomes" id="UP000176568"/>
    </source>
</evidence>
<keyword evidence="6 13" id="KW-0375">Hydrogen ion transport</keyword>
<comment type="function">
    <text evidence="13">Component of the F(0) channel, it forms part of the peripheral stalk, linking F(1) to F(0).</text>
</comment>
<keyword evidence="15" id="KW-0175">Coiled coil</keyword>
<name>A0A1F4Y5C1_9BACT</name>
<evidence type="ECO:0000313" key="16">
    <source>
        <dbReference type="EMBL" id="OGC88483.1"/>
    </source>
</evidence>
<dbReference type="InterPro" id="IPR050059">
    <property type="entry name" value="ATP_synthase_B_chain"/>
</dbReference>
<feature type="transmembrane region" description="Helical" evidence="13">
    <location>
        <begin position="15"/>
        <end position="37"/>
    </location>
</feature>
<evidence type="ECO:0000256" key="13">
    <source>
        <dbReference type="HAMAP-Rule" id="MF_01398"/>
    </source>
</evidence>
<dbReference type="AlphaFoldDB" id="A0A1F4Y5C1"/>
<dbReference type="NCBIfam" id="TIGR01144">
    <property type="entry name" value="ATP_synt_b"/>
    <property type="match status" value="1"/>
</dbReference>
<dbReference type="InterPro" id="IPR005864">
    <property type="entry name" value="ATP_synth_F0_bsu_bac"/>
</dbReference>
<dbReference type="Proteomes" id="UP000176568">
    <property type="component" value="Unassembled WGS sequence"/>
</dbReference>
<dbReference type="PANTHER" id="PTHR33445">
    <property type="entry name" value="ATP SYNTHASE SUBUNIT B', CHLOROPLASTIC"/>
    <property type="match status" value="1"/>
</dbReference>
<feature type="coiled-coil region" evidence="15">
    <location>
        <begin position="103"/>
        <end position="130"/>
    </location>
</feature>
<comment type="similarity">
    <text evidence="1 13 14">Belongs to the ATPase B chain family.</text>
</comment>
<evidence type="ECO:0000256" key="9">
    <source>
        <dbReference type="ARBA" id="ARBA00023136"/>
    </source>
</evidence>